<accession>A0A6L2KAS3</accession>
<dbReference type="PANTHER" id="PTHR35046:SF26">
    <property type="entry name" value="RNA-DIRECTED DNA POLYMERASE"/>
    <property type="match status" value="1"/>
</dbReference>
<dbReference type="Gene3D" id="2.40.70.10">
    <property type="entry name" value="Acid Proteases"/>
    <property type="match status" value="1"/>
</dbReference>
<dbReference type="AlphaFoldDB" id="A0A6L2KAS3"/>
<proteinExistence type="predicted"/>
<organism evidence="1">
    <name type="scientific">Tanacetum cinerariifolium</name>
    <name type="common">Dalmatian daisy</name>
    <name type="synonym">Chrysanthemum cinerariifolium</name>
    <dbReference type="NCBI Taxonomy" id="118510"/>
    <lineage>
        <taxon>Eukaryota</taxon>
        <taxon>Viridiplantae</taxon>
        <taxon>Streptophyta</taxon>
        <taxon>Embryophyta</taxon>
        <taxon>Tracheophyta</taxon>
        <taxon>Spermatophyta</taxon>
        <taxon>Magnoliopsida</taxon>
        <taxon>eudicotyledons</taxon>
        <taxon>Gunneridae</taxon>
        <taxon>Pentapetalae</taxon>
        <taxon>asterids</taxon>
        <taxon>campanulids</taxon>
        <taxon>Asterales</taxon>
        <taxon>Asteraceae</taxon>
        <taxon>Asteroideae</taxon>
        <taxon>Anthemideae</taxon>
        <taxon>Anthemidinae</taxon>
        <taxon>Tanacetum</taxon>
    </lineage>
</organism>
<evidence type="ECO:0000313" key="1">
    <source>
        <dbReference type="EMBL" id="GEU45847.1"/>
    </source>
</evidence>
<sequence length="134" mass="15280">MSLIEEDGGPVFEEYEGDTFEQHSDEGEITYADFDEALMVRKTLNTMTKEDELWLRHNIFHTRCTCQGKVCNVIIDGGSFENVISSITVDNLGLKTNAHPIPYTLHWFKKGNEVKVSKICLVKFSIGKKYTDEV</sequence>
<comment type="caution">
    <text evidence="1">The sequence shown here is derived from an EMBL/GenBank/DDBJ whole genome shotgun (WGS) entry which is preliminary data.</text>
</comment>
<dbReference type="InterPro" id="IPR021109">
    <property type="entry name" value="Peptidase_aspartic_dom_sf"/>
</dbReference>
<gene>
    <name evidence="1" type="ORF">Tci_017825</name>
</gene>
<name>A0A6L2KAS3_TANCI</name>
<dbReference type="EMBL" id="BKCJ010002043">
    <property type="protein sequence ID" value="GEU45847.1"/>
    <property type="molecule type" value="Genomic_DNA"/>
</dbReference>
<protein>
    <submittedName>
        <fullName evidence="1">Gag-Pol polyprotein, putative</fullName>
    </submittedName>
</protein>
<reference evidence="1" key="1">
    <citation type="journal article" date="2019" name="Sci. Rep.">
        <title>Draft genome of Tanacetum cinerariifolium, the natural source of mosquito coil.</title>
        <authorList>
            <person name="Yamashiro T."/>
            <person name="Shiraishi A."/>
            <person name="Satake H."/>
            <person name="Nakayama K."/>
        </authorList>
    </citation>
    <scope>NUCLEOTIDE SEQUENCE</scope>
</reference>
<dbReference type="PANTHER" id="PTHR35046">
    <property type="entry name" value="ZINC KNUCKLE (CCHC-TYPE) FAMILY PROTEIN"/>
    <property type="match status" value="1"/>
</dbReference>